<feature type="compositionally biased region" description="Basic and acidic residues" evidence="1">
    <location>
        <begin position="110"/>
        <end position="139"/>
    </location>
</feature>
<evidence type="ECO:0000313" key="2">
    <source>
        <dbReference type="EMBL" id="KAF2455866.1"/>
    </source>
</evidence>
<sequence length="175" mass="18290">MAWGRGGAGNIEQAAGADKRRAEDVEAAQPSASASDDPLPSPSHAHPQEYAHMGRGGAGNFYSPATLTSTGTFTTTTASTPGAGTSSSQLAEHAAGHRGRGGQGNFVWRGEAEAARERAEAEARDRQDDLSERVARDVEAGLARPAKVHSEEGRERQKDGEGGGYGQEGAEWVYN</sequence>
<accession>A0A6A6NVV9</accession>
<proteinExistence type="predicted"/>
<evidence type="ECO:0000313" key="3">
    <source>
        <dbReference type="Proteomes" id="UP000799766"/>
    </source>
</evidence>
<name>A0A6A6NVV9_9PEZI</name>
<dbReference type="OrthoDB" id="4159136at2759"/>
<feature type="compositionally biased region" description="Basic and acidic residues" evidence="1">
    <location>
        <begin position="148"/>
        <end position="161"/>
    </location>
</feature>
<dbReference type="PANTHER" id="PTHR34693:SF5">
    <property type="match status" value="1"/>
</dbReference>
<dbReference type="Proteomes" id="UP000799766">
    <property type="component" value="Unassembled WGS sequence"/>
</dbReference>
<feature type="region of interest" description="Disordered" evidence="1">
    <location>
        <begin position="1"/>
        <end position="175"/>
    </location>
</feature>
<dbReference type="InterPro" id="IPR022024">
    <property type="entry name" value="DUF3602"/>
</dbReference>
<dbReference type="AlphaFoldDB" id="A0A6A6NVV9"/>
<feature type="compositionally biased region" description="Low complexity" evidence="1">
    <location>
        <begin position="27"/>
        <end position="45"/>
    </location>
</feature>
<organism evidence="2 3">
    <name type="scientific">Lineolata rhizophorae</name>
    <dbReference type="NCBI Taxonomy" id="578093"/>
    <lineage>
        <taxon>Eukaryota</taxon>
        <taxon>Fungi</taxon>
        <taxon>Dikarya</taxon>
        <taxon>Ascomycota</taxon>
        <taxon>Pezizomycotina</taxon>
        <taxon>Dothideomycetes</taxon>
        <taxon>Dothideomycetes incertae sedis</taxon>
        <taxon>Lineolatales</taxon>
        <taxon>Lineolataceae</taxon>
        <taxon>Lineolata</taxon>
    </lineage>
</organism>
<evidence type="ECO:0000256" key="1">
    <source>
        <dbReference type="SAM" id="MobiDB-lite"/>
    </source>
</evidence>
<reference evidence="2" key="1">
    <citation type="journal article" date="2020" name="Stud. Mycol.">
        <title>101 Dothideomycetes genomes: a test case for predicting lifestyles and emergence of pathogens.</title>
        <authorList>
            <person name="Haridas S."/>
            <person name="Albert R."/>
            <person name="Binder M."/>
            <person name="Bloem J."/>
            <person name="Labutti K."/>
            <person name="Salamov A."/>
            <person name="Andreopoulos B."/>
            <person name="Baker S."/>
            <person name="Barry K."/>
            <person name="Bills G."/>
            <person name="Bluhm B."/>
            <person name="Cannon C."/>
            <person name="Castanera R."/>
            <person name="Culley D."/>
            <person name="Daum C."/>
            <person name="Ezra D."/>
            <person name="Gonzalez J."/>
            <person name="Henrissat B."/>
            <person name="Kuo A."/>
            <person name="Liang C."/>
            <person name="Lipzen A."/>
            <person name="Lutzoni F."/>
            <person name="Magnuson J."/>
            <person name="Mondo S."/>
            <person name="Nolan M."/>
            <person name="Ohm R."/>
            <person name="Pangilinan J."/>
            <person name="Park H.-J."/>
            <person name="Ramirez L."/>
            <person name="Alfaro M."/>
            <person name="Sun H."/>
            <person name="Tritt A."/>
            <person name="Yoshinaga Y."/>
            <person name="Zwiers L.-H."/>
            <person name="Turgeon B."/>
            <person name="Goodwin S."/>
            <person name="Spatafora J."/>
            <person name="Crous P."/>
            <person name="Grigoriev I."/>
        </authorList>
    </citation>
    <scope>NUCLEOTIDE SEQUENCE</scope>
    <source>
        <strain evidence="2">ATCC 16933</strain>
    </source>
</reference>
<protein>
    <submittedName>
        <fullName evidence="2">Uncharacterized protein</fullName>
    </submittedName>
</protein>
<keyword evidence="3" id="KW-1185">Reference proteome</keyword>
<gene>
    <name evidence="2" type="ORF">BDY21DRAFT_62609</name>
</gene>
<feature type="compositionally biased region" description="Low complexity" evidence="1">
    <location>
        <begin position="63"/>
        <end position="88"/>
    </location>
</feature>
<dbReference type="Pfam" id="PF12223">
    <property type="entry name" value="DUF3602"/>
    <property type="match status" value="1"/>
</dbReference>
<dbReference type="InterPro" id="IPR053203">
    <property type="entry name" value="Cisplatin_resist-associated"/>
</dbReference>
<dbReference type="PANTHER" id="PTHR34693">
    <property type="entry name" value="PROTEIN PAR32"/>
    <property type="match status" value="1"/>
</dbReference>
<dbReference type="EMBL" id="MU001685">
    <property type="protein sequence ID" value="KAF2455866.1"/>
    <property type="molecule type" value="Genomic_DNA"/>
</dbReference>